<dbReference type="STRING" id="796604.A0A2X0MT19"/>
<dbReference type="EMBL" id="FQNC01000044">
    <property type="protein sequence ID" value="SGY55732.1"/>
    <property type="molecule type" value="Genomic_DNA"/>
</dbReference>
<dbReference type="Proteomes" id="UP000249464">
    <property type="component" value="Unassembled WGS sequence"/>
</dbReference>
<name>A0A2X0MT19_9BASI</name>
<gene>
    <name evidence="1" type="primary">BQ5605_C006g04068</name>
    <name evidence="1" type="ORF">BQ5605_C006G04068</name>
</gene>
<evidence type="ECO:0000313" key="2">
    <source>
        <dbReference type="Proteomes" id="UP000249464"/>
    </source>
</evidence>
<keyword evidence="2" id="KW-1185">Reference proteome</keyword>
<proteinExistence type="predicted"/>
<accession>A0A2X0MT19</accession>
<evidence type="ECO:0000313" key="1">
    <source>
        <dbReference type="EMBL" id="SGY55732.1"/>
    </source>
</evidence>
<sequence>MSLSFVRRSSITVPSFFNRTTHTSGCHRDVSSGIVMVDRHGDKILIDYNLAVKKARTVEEECRLSRSVHSHTLGFGG</sequence>
<organism evidence="1 2">
    <name type="scientific">Microbotryum silenes-dioicae</name>
    <dbReference type="NCBI Taxonomy" id="796604"/>
    <lineage>
        <taxon>Eukaryota</taxon>
        <taxon>Fungi</taxon>
        <taxon>Dikarya</taxon>
        <taxon>Basidiomycota</taxon>
        <taxon>Pucciniomycotina</taxon>
        <taxon>Microbotryomycetes</taxon>
        <taxon>Microbotryales</taxon>
        <taxon>Microbotryaceae</taxon>
        <taxon>Microbotryum</taxon>
    </lineage>
</organism>
<reference evidence="1 2" key="1">
    <citation type="submission" date="2016-11" db="EMBL/GenBank/DDBJ databases">
        <authorList>
            <person name="Jaros S."/>
            <person name="Januszkiewicz K."/>
            <person name="Wedrychowicz H."/>
        </authorList>
    </citation>
    <scope>NUCLEOTIDE SEQUENCE [LARGE SCALE GENOMIC DNA]</scope>
</reference>
<dbReference type="AlphaFoldDB" id="A0A2X0MT19"/>
<protein>
    <submittedName>
        <fullName evidence="1">BQ5605_C006g04068 protein</fullName>
    </submittedName>
</protein>